<dbReference type="PANTHER" id="PTHR33376:SF7">
    <property type="entry name" value="C4-DICARBOXYLATE-BINDING PROTEIN DCTB"/>
    <property type="match status" value="1"/>
</dbReference>
<dbReference type="InterPro" id="IPR038404">
    <property type="entry name" value="TRAP_DctP_sf"/>
</dbReference>
<dbReference type="GO" id="GO:0055085">
    <property type="term" value="P:transmembrane transport"/>
    <property type="evidence" value="ECO:0007669"/>
    <property type="project" value="InterPro"/>
</dbReference>
<dbReference type="NCBIfam" id="NF037995">
    <property type="entry name" value="TRAP_S1"/>
    <property type="match status" value="1"/>
</dbReference>
<keyword evidence="3" id="KW-0732">Signal</keyword>
<comment type="similarity">
    <text evidence="1">Belongs to the bacterial solute-binding protein 7 family.</text>
</comment>
<evidence type="ECO:0000256" key="3">
    <source>
        <dbReference type="ARBA" id="ARBA00022729"/>
    </source>
</evidence>
<dbReference type="AlphaFoldDB" id="I0JQW5"/>
<dbReference type="InterPro" id="IPR004682">
    <property type="entry name" value="TRAP_DctP"/>
</dbReference>
<dbReference type="RefSeq" id="WP_014644423.1">
    <property type="nucleotide sequence ID" value="NC_017668.1"/>
</dbReference>
<dbReference type="Gene3D" id="3.40.190.170">
    <property type="entry name" value="Bacterial extracellular solute-binding protein, family 7"/>
    <property type="match status" value="1"/>
</dbReference>
<protein>
    <submittedName>
        <fullName evidence="4">Probable TRAP-T type transporter subunit DctP</fullName>
    </submittedName>
</protein>
<gene>
    <name evidence="4" type="primary">dctP3</name>
    <name evidence="4" type="ordered locus">HBHAL_4193</name>
</gene>
<evidence type="ECO:0000313" key="4">
    <source>
        <dbReference type="EMBL" id="CCG46535.1"/>
    </source>
</evidence>
<dbReference type="Pfam" id="PF03480">
    <property type="entry name" value="DctP"/>
    <property type="match status" value="1"/>
</dbReference>
<dbReference type="NCBIfam" id="TIGR00787">
    <property type="entry name" value="dctP"/>
    <property type="match status" value="1"/>
</dbReference>
<proteinExistence type="inferred from homology"/>
<evidence type="ECO:0000313" key="5">
    <source>
        <dbReference type="Proteomes" id="UP000007397"/>
    </source>
</evidence>
<name>I0JQW5_HALH3</name>
<keyword evidence="5" id="KW-1185">Reference proteome</keyword>
<keyword evidence="2" id="KW-0813">Transport</keyword>
<dbReference type="InterPro" id="IPR018389">
    <property type="entry name" value="DctP_fam"/>
</dbReference>
<evidence type="ECO:0000256" key="2">
    <source>
        <dbReference type="ARBA" id="ARBA00022448"/>
    </source>
</evidence>
<dbReference type="Proteomes" id="UP000007397">
    <property type="component" value="Chromosome"/>
</dbReference>
<dbReference type="GO" id="GO:0030288">
    <property type="term" value="C:outer membrane-bounded periplasmic space"/>
    <property type="evidence" value="ECO:0007669"/>
    <property type="project" value="InterPro"/>
</dbReference>
<reference evidence="4 5" key="1">
    <citation type="journal article" date="2013" name="Environ. Microbiol.">
        <title>Chloride and organic osmolytes: a hybrid strategy to cope with elevated salinities by the moderately halophilic, chloride-dependent bacterium Halobacillus halophilus.</title>
        <authorList>
            <person name="Saum S.H."/>
            <person name="Pfeiffer F."/>
            <person name="Palm P."/>
            <person name="Rampp M."/>
            <person name="Schuster S.C."/>
            <person name="Muller V."/>
            <person name="Oesterhelt D."/>
        </authorList>
    </citation>
    <scope>NUCLEOTIDE SEQUENCE [LARGE SCALE GENOMIC DNA]</scope>
    <source>
        <strain evidence="5">ATCC 35676 / DSM 2266 / JCM 20832 / KCTC 3685 / LMG 17431 / NBRC 102448 / NCIMB 2269</strain>
    </source>
</reference>
<organism evidence="4 5">
    <name type="scientific">Halobacillus halophilus (strain ATCC 35676 / DSM 2266 / JCM 20832 / KCTC 3685 / LMG 17431 / NBRC 102448 / NCIMB 2269)</name>
    <name type="common">Sporosarcina halophila</name>
    <dbReference type="NCBI Taxonomy" id="866895"/>
    <lineage>
        <taxon>Bacteria</taxon>
        <taxon>Bacillati</taxon>
        <taxon>Bacillota</taxon>
        <taxon>Bacilli</taxon>
        <taxon>Bacillales</taxon>
        <taxon>Bacillaceae</taxon>
        <taxon>Halobacillus</taxon>
    </lineage>
</organism>
<sequence length="350" mass="40286">MKTVAAICLFIFTGIVTAFVFGFDLNESQDSLQYDDEQEGIEDKVVIKFSHVVAENTPKGRAVRQFASLVHERTDGEIKVEIYPNGTLYNDQNEYDALINGHIQMIAPATSKLTERFPKWQVLDLPFAFPTYQAVEEAYEGTIGQTLIDQLGPKVKGITFWYNGYKQVTSSEEPMILPSDFNQTHLRIMPSPVIESQFHALGASTSQMPFNKTYSNLEVDFINGQENTLSNIYSKNLYKEQDYLTISNHGYLGYAVLMNDEFWSELSNEHQAIISQSIEETTDWIKRHSIEINDAHLRQIKRDDSLEVYYLTKEQRALWKEAVQPVYQVTEPIAGELLMEEVYRLQEKYQ</sequence>
<evidence type="ECO:0000256" key="1">
    <source>
        <dbReference type="ARBA" id="ARBA00009023"/>
    </source>
</evidence>
<dbReference type="KEGG" id="hhd:HBHAL_4193"/>
<dbReference type="PATRIC" id="fig|866895.3.peg.3225"/>
<dbReference type="eggNOG" id="COG1638">
    <property type="taxonomic scope" value="Bacteria"/>
</dbReference>
<dbReference type="PIRSF" id="PIRSF006470">
    <property type="entry name" value="DctB"/>
    <property type="match status" value="1"/>
</dbReference>
<dbReference type="EMBL" id="HE717023">
    <property type="protein sequence ID" value="CCG46535.1"/>
    <property type="molecule type" value="Genomic_DNA"/>
</dbReference>
<dbReference type="PANTHER" id="PTHR33376">
    <property type="match status" value="1"/>
</dbReference>
<accession>I0JQW5</accession>
<dbReference type="STRING" id="866895.HBHAL_4193"/>
<dbReference type="HOGENOM" id="CLU_036176_1_3_9"/>